<reference evidence="11 12" key="1">
    <citation type="submission" date="2015-12" db="EMBL/GenBank/DDBJ databases">
        <title>Draft genome of the nematode, Onchocerca flexuosa.</title>
        <authorList>
            <person name="Mitreva M."/>
        </authorList>
    </citation>
    <scope>NUCLEOTIDE SEQUENCE [LARGE SCALE GENOMIC DNA]</scope>
    <source>
        <strain evidence="11">Red Deer</strain>
    </source>
</reference>
<evidence type="ECO:0000256" key="4">
    <source>
        <dbReference type="ARBA" id="ARBA00016075"/>
    </source>
</evidence>
<dbReference type="SUPFAM" id="SSF56327">
    <property type="entry name" value="LDH C-terminal domain-like"/>
    <property type="match status" value="1"/>
</dbReference>
<evidence type="ECO:0000313" key="11">
    <source>
        <dbReference type="EMBL" id="OZC05323.1"/>
    </source>
</evidence>
<evidence type="ECO:0000256" key="7">
    <source>
        <dbReference type="ARBA" id="ARBA00023027"/>
    </source>
</evidence>
<dbReference type="InterPro" id="IPR001236">
    <property type="entry name" value="Lactate/malate_DH_N"/>
</dbReference>
<gene>
    <name evidence="11" type="ORF">X798_07759</name>
</gene>
<dbReference type="GO" id="GO:0005763">
    <property type="term" value="C:mitochondrial small ribosomal subunit"/>
    <property type="evidence" value="ECO:0007669"/>
    <property type="project" value="InterPro"/>
</dbReference>
<evidence type="ECO:0000256" key="8">
    <source>
        <dbReference type="ARBA" id="ARBA00048313"/>
    </source>
</evidence>
<proteinExistence type="inferred from homology"/>
<dbReference type="EC" id="1.1.1.37" evidence="3"/>
<dbReference type="GO" id="GO:0006108">
    <property type="term" value="P:malate metabolic process"/>
    <property type="evidence" value="ECO:0007669"/>
    <property type="project" value="InterPro"/>
</dbReference>
<dbReference type="Proteomes" id="UP000242913">
    <property type="component" value="Unassembled WGS sequence"/>
</dbReference>
<evidence type="ECO:0000256" key="5">
    <source>
        <dbReference type="ARBA" id="ARBA00022532"/>
    </source>
</evidence>
<comment type="similarity">
    <text evidence="1">Belongs to the LDH/MDH superfamily. MDH type 1 family.</text>
</comment>
<dbReference type="InterPro" id="IPR036291">
    <property type="entry name" value="NAD(P)-bd_dom_sf"/>
</dbReference>
<sequence>MTVIGRMSVALQGLTRNMQFCSQRLTSSAPKIALLGAAGGIGQPLGLLLKMNKHVAKLALYDIKGTPGVAADLSHIDSKAHVTAHTGPNELNEALQGADIVVIPAGLPRKPGMTRDDLFNTNASIVRDLSEAAAKSCPKAFIAIITNPVNSTVPIACEVFKKHNVFDPRRIFGVTTLDVVRSSAFVAEAKNLDVEQTNIPVIGGHAGITIIPILSQVKPSCKFSDDEVKKLTERIQNAGTEVVKAKAGAGSATLSMALAASKFVESLLKGLRNEKSVQCAYVASNACKGVDYFATPLEFGKNGIEKILGMGKLNAYEQGLVDAAIPELQKKKLLELKRKKERKKPKANEVASEEILTAVDSVVKNLHCSGLSDERKTKNELIEKLMEHEKEKFEAATSAQYSELLSDKVFATFLESLKDETIKPPPRAVEKRRMRQGLLLLKREIFYQALQSGHKAEDARKIAERAVTIAEQRAVGKHEMLVQNYTEEQKKNLLKEIEQTEKESAFYNIALQLASKMLYPDDPSSDEPHIVPSNVIHPDCRVENIFENTENKLNIFKRTDIPKLKDHSMKLWYEWDKNAAMIWNQSFGPANAFEEMIELTEQGKMWPYPIDNEYQIGEEENVGFYDHIFLDKYLAQYNLPEEGPVAQFMELVCVGLSKNPYMSVKKKHAHLDWFANYFKEKAEEIKRIQESAGVIAEGSI</sequence>
<dbReference type="GO" id="GO:0006099">
    <property type="term" value="P:tricarboxylic acid cycle"/>
    <property type="evidence" value="ECO:0007669"/>
    <property type="project" value="UniProtKB-KW"/>
</dbReference>
<dbReference type="GO" id="GO:0003735">
    <property type="term" value="F:structural constituent of ribosome"/>
    <property type="evidence" value="ECO:0007669"/>
    <property type="project" value="InterPro"/>
</dbReference>
<dbReference type="EMBL" id="KZ271524">
    <property type="protein sequence ID" value="OZC05323.1"/>
    <property type="molecule type" value="Genomic_DNA"/>
</dbReference>
<dbReference type="AlphaFoldDB" id="A0A238BJF9"/>
<dbReference type="Pfam" id="PF15433">
    <property type="entry name" value="MRP-S31"/>
    <property type="match status" value="1"/>
</dbReference>
<evidence type="ECO:0000313" key="12">
    <source>
        <dbReference type="Proteomes" id="UP000242913"/>
    </source>
</evidence>
<comment type="subunit">
    <text evidence="2">Homodimer.</text>
</comment>
<protein>
    <recommendedName>
        <fullName evidence="4">Malate dehydrogenase, mitochondrial</fullName>
        <ecNumber evidence="3">1.1.1.37</ecNumber>
    </recommendedName>
</protein>
<dbReference type="FunFam" id="3.90.110.10:FF:000001">
    <property type="entry name" value="Malate dehydrogenase"/>
    <property type="match status" value="1"/>
</dbReference>
<dbReference type="InterPro" id="IPR026299">
    <property type="entry name" value="MRP-S31"/>
</dbReference>
<dbReference type="PROSITE" id="PS00068">
    <property type="entry name" value="MDH"/>
    <property type="match status" value="1"/>
</dbReference>
<organism evidence="11 12">
    <name type="scientific">Onchocerca flexuosa</name>
    <dbReference type="NCBI Taxonomy" id="387005"/>
    <lineage>
        <taxon>Eukaryota</taxon>
        <taxon>Metazoa</taxon>
        <taxon>Ecdysozoa</taxon>
        <taxon>Nematoda</taxon>
        <taxon>Chromadorea</taxon>
        <taxon>Rhabditida</taxon>
        <taxon>Spirurina</taxon>
        <taxon>Spiruromorpha</taxon>
        <taxon>Filarioidea</taxon>
        <taxon>Onchocercidae</taxon>
        <taxon>Onchocerca</taxon>
    </lineage>
</organism>
<evidence type="ECO:0000256" key="2">
    <source>
        <dbReference type="ARBA" id="ARBA00011738"/>
    </source>
</evidence>
<dbReference type="NCBIfam" id="TIGR01772">
    <property type="entry name" value="MDH_euk_gproteo"/>
    <property type="match status" value="1"/>
</dbReference>
<keyword evidence="12" id="KW-1185">Reference proteome</keyword>
<keyword evidence="5" id="KW-0816">Tricarboxylic acid cycle</keyword>
<evidence type="ECO:0000256" key="9">
    <source>
        <dbReference type="SAM" id="Coils"/>
    </source>
</evidence>
<keyword evidence="9" id="KW-0175">Coiled coil</keyword>
<dbReference type="PANTHER" id="PTHR11540:SF16">
    <property type="entry name" value="MALATE DEHYDROGENASE, MITOCHONDRIAL"/>
    <property type="match status" value="1"/>
</dbReference>
<feature type="coiled-coil region" evidence="9">
    <location>
        <begin position="483"/>
        <end position="510"/>
    </location>
</feature>
<feature type="domain" description="Lactate/malate dehydrogenase N-terminal" evidence="10">
    <location>
        <begin position="31"/>
        <end position="173"/>
    </location>
</feature>
<keyword evidence="7" id="KW-0520">NAD</keyword>
<dbReference type="InterPro" id="IPR015955">
    <property type="entry name" value="Lactate_DH/Glyco_Ohase_4_C"/>
</dbReference>
<dbReference type="PANTHER" id="PTHR11540">
    <property type="entry name" value="MALATE AND LACTATE DEHYDROGENASE"/>
    <property type="match status" value="1"/>
</dbReference>
<dbReference type="FunFam" id="3.40.50.720:FF:000013">
    <property type="entry name" value="Malate dehydrogenase"/>
    <property type="match status" value="1"/>
</dbReference>
<evidence type="ECO:0000256" key="6">
    <source>
        <dbReference type="ARBA" id="ARBA00023002"/>
    </source>
</evidence>
<evidence type="ECO:0000256" key="1">
    <source>
        <dbReference type="ARBA" id="ARBA00008824"/>
    </source>
</evidence>
<dbReference type="Pfam" id="PF00056">
    <property type="entry name" value="Ldh_1_N"/>
    <property type="match status" value="1"/>
</dbReference>
<dbReference type="Gene3D" id="3.40.50.720">
    <property type="entry name" value="NAD(P)-binding Rossmann-like Domain"/>
    <property type="match status" value="1"/>
</dbReference>
<dbReference type="GO" id="GO:0030060">
    <property type="term" value="F:L-malate dehydrogenase (NAD+) activity"/>
    <property type="evidence" value="ECO:0007669"/>
    <property type="project" value="UniProtKB-EC"/>
</dbReference>
<keyword evidence="6" id="KW-0560">Oxidoreductase</keyword>
<dbReference type="CDD" id="cd01337">
    <property type="entry name" value="MDH_glyoxysomal_mitochondrial"/>
    <property type="match status" value="1"/>
</dbReference>
<comment type="catalytic activity">
    <reaction evidence="8">
        <text>(S)-malate + NAD(+) = oxaloacetate + NADH + H(+)</text>
        <dbReference type="Rhea" id="RHEA:21432"/>
        <dbReference type="ChEBI" id="CHEBI:15378"/>
        <dbReference type="ChEBI" id="CHEBI:15589"/>
        <dbReference type="ChEBI" id="CHEBI:16452"/>
        <dbReference type="ChEBI" id="CHEBI:57540"/>
        <dbReference type="ChEBI" id="CHEBI:57945"/>
        <dbReference type="EC" id="1.1.1.37"/>
    </reaction>
</comment>
<dbReference type="Gene3D" id="3.90.110.10">
    <property type="entry name" value="Lactate dehydrogenase/glycoside hydrolase, family 4, C-terminal"/>
    <property type="match status" value="1"/>
</dbReference>
<name>A0A238BJF9_9BILA</name>
<accession>A0A238BJF9</accession>
<dbReference type="SUPFAM" id="SSF51735">
    <property type="entry name" value="NAD(P)-binding Rossmann-fold domains"/>
    <property type="match status" value="1"/>
</dbReference>
<dbReference type="InterPro" id="IPR010097">
    <property type="entry name" value="Malate_DH_type1"/>
</dbReference>
<evidence type="ECO:0000259" key="10">
    <source>
        <dbReference type="Pfam" id="PF00056"/>
    </source>
</evidence>
<dbReference type="InterPro" id="IPR001252">
    <property type="entry name" value="Malate_DH_AS"/>
</dbReference>
<dbReference type="OrthoDB" id="5989925at2759"/>
<evidence type="ECO:0000256" key="3">
    <source>
        <dbReference type="ARBA" id="ARBA00012995"/>
    </source>
</evidence>